<keyword evidence="3" id="KW-1185">Reference proteome</keyword>
<evidence type="ECO:0000256" key="1">
    <source>
        <dbReference type="SAM" id="Phobius"/>
    </source>
</evidence>
<dbReference type="AlphaFoldDB" id="A0A3N9TEU7"/>
<reference evidence="2 3" key="1">
    <citation type="submission" date="2018-11" db="EMBL/GenBank/DDBJ databases">
        <title>Vibrio LJC006 sp. nov., isolated from seawater during the bloom of the enteromorpha.</title>
        <authorList>
            <person name="Liang J."/>
        </authorList>
    </citation>
    <scope>NUCLEOTIDE SEQUENCE [LARGE SCALE GENOMIC DNA]</scope>
    <source>
        <strain evidence="2 3">LJC006</strain>
    </source>
</reference>
<feature type="transmembrane region" description="Helical" evidence="1">
    <location>
        <begin position="126"/>
        <end position="146"/>
    </location>
</feature>
<dbReference type="Proteomes" id="UP000281112">
    <property type="component" value="Unassembled WGS sequence"/>
</dbReference>
<protein>
    <submittedName>
        <fullName evidence="2">Uncharacterized protein</fullName>
    </submittedName>
</protein>
<accession>A0A3N9TEU7</accession>
<feature type="transmembrane region" description="Helical" evidence="1">
    <location>
        <begin position="97"/>
        <end position="120"/>
    </location>
</feature>
<keyword evidence="1" id="KW-0812">Transmembrane</keyword>
<evidence type="ECO:0000313" key="2">
    <source>
        <dbReference type="EMBL" id="RQW62243.1"/>
    </source>
</evidence>
<organism evidence="2 3">
    <name type="scientific">Vibrio viridaestus</name>
    <dbReference type="NCBI Taxonomy" id="2487322"/>
    <lineage>
        <taxon>Bacteria</taxon>
        <taxon>Pseudomonadati</taxon>
        <taxon>Pseudomonadota</taxon>
        <taxon>Gammaproteobacteria</taxon>
        <taxon>Vibrionales</taxon>
        <taxon>Vibrionaceae</taxon>
        <taxon>Vibrio</taxon>
    </lineage>
</organism>
<evidence type="ECO:0000313" key="3">
    <source>
        <dbReference type="Proteomes" id="UP000281112"/>
    </source>
</evidence>
<comment type="caution">
    <text evidence="2">The sequence shown here is derived from an EMBL/GenBank/DDBJ whole genome shotgun (WGS) entry which is preliminary data.</text>
</comment>
<proteinExistence type="predicted"/>
<gene>
    <name evidence="2" type="ORF">EES38_16140</name>
</gene>
<dbReference type="EMBL" id="RJVQ01000007">
    <property type="protein sequence ID" value="RQW62243.1"/>
    <property type="molecule type" value="Genomic_DNA"/>
</dbReference>
<keyword evidence="1" id="KW-0472">Membrane</keyword>
<dbReference type="RefSeq" id="WP_124938235.1">
    <property type="nucleotide sequence ID" value="NZ_RJVQ01000007.1"/>
</dbReference>
<feature type="transmembrane region" description="Helical" evidence="1">
    <location>
        <begin position="158"/>
        <end position="178"/>
    </location>
</feature>
<sequence>MALQFKVDELDRLTIDHIKNQFLGMDLPFEAFYLKSGRQAEEWSDDVNGLRIKLNNKIIFQIHKTSAMLSVKHVPDSHKESIVKVVQRLNLAKQPDFTLGITLSALFLLLACAVIALKALPMAENFAAVMVAALVASMIGLTILGTTQQKSTDNDASFVLGLILYALGVMAFAPSSLLTMPLVKALLYKRGYQYLSGVESADPQLSTTEK</sequence>
<name>A0A3N9TEU7_9VIBR</name>
<keyword evidence="1" id="KW-1133">Transmembrane helix</keyword>